<reference evidence="1" key="1">
    <citation type="submission" date="2014-09" db="EMBL/GenBank/DDBJ databases">
        <authorList>
            <person name="Magalhaes I.L.F."/>
            <person name="Oliveira U."/>
            <person name="Santos F.R."/>
            <person name="Vidigal T.H.D.A."/>
            <person name="Brescovit A.D."/>
            <person name="Santos A.J."/>
        </authorList>
    </citation>
    <scope>NUCLEOTIDE SEQUENCE</scope>
    <source>
        <tissue evidence="1">Shoot tissue taken approximately 20 cm above the soil surface</tissue>
    </source>
</reference>
<organism evidence="1">
    <name type="scientific">Arundo donax</name>
    <name type="common">Giant reed</name>
    <name type="synonym">Donax arundinaceus</name>
    <dbReference type="NCBI Taxonomy" id="35708"/>
    <lineage>
        <taxon>Eukaryota</taxon>
        <taxon>Viridiplantae</taxon>
        <taxon>Streptophyta</taxon>
        <taxon>Embryophyta</taxon>
        <taxon>Tracheophyta</taxon>
        <taxon>Spermatophyta</taxon>
        <taxon>Magnoliopsida</taxon>
        <taxon>Liliopsida</taxon>
        <taxon>Poales</taxon>
        <taxon>Poaceae</taxon>
        <taxon>PACMAD clade</taxon>
        <taxon>Arundinoideae</taxon>
        <taxon>Arundineae</taxon>
        <taxon>Arundo</taxon>
    </lineage>
</organism>
<proteinExistence type="predicted"/>
<dbReference type="AlphaFoldDB" id="A0A0A9DVG5"/>
<name>A0A0A9DVG5_ARUDO</name>
<evidence type="ECO:0000313" key="1">
    <source>
        <dbReference type="EMBL" id="JAD89620.1"/>
    </source>
</evidence>
<sequence>MSHRVCQRIIDNDQCNHHGIRMYCTLPLYRR</sequence>
<reference evidence="1" key="2">
    <citation type="journal article" date="2015" name="Data Brief">
        <title>Shoot transcriptome of the giant reed, Arundo donax.</title>
        <authorList>
            <person name="Barrero R.A."/>
            <person name="Guerrero F.D."/>
            <person name="Moolhuijzen P."/>
            <person name="Goolsby J.A."/>
            <person name="Tidwell J."/>
            <person name="Bellgard S.E."/>
            <person name="Bellgard M.I."/>
        </authorList>
    </citation>
    <scope>NUCLEOTIDE SEQUENCE</scope>
    <source>
        <tissue evidence="1">Shoot tissue taken approximately 20 cm above the soil surface</tissue>
    </source>
</reference>
<protein>
    <submittedName>
        <fullName evidence="1">Uncharacterized protein</fullName>
    </submittedName>
</protein>
<dbReference type="EMBL" id="GBRH01208275">
    <property type="protein sequence ID" value="JAD89620.1"/>
    <property type="molecule type" value="Transcribed_RNA"/>
</dbReference>
<accession>A0A0A9DVG5</accession>